<dbReference type="EnsemblFungi" id="EJT74055">
    <property type="protein sequence ID" value="EJT74055"/>
    <property type="gene ID" value="GGTG_07904"/>
</dbReference>
<reference evidence="3" key="1">
    <citation type="submission" date="2010-07" db="EMBL/GenBank/DDBJ databases">
        <title>The genome sequence of Gaeumannomyces graminis var. tritici strain R3-111a-1.</title>
        <authorList>
            <consortium name="The Broad Institute Genome Sequencing Platform"/>
            <person name="Ma L.-J."/>
            <person name="Dead R."/>
            <person name="Young S."/>
            <person name="Zeng Q."/>
            <person name="Koehrsen M."/>
            <person name="Alvarado L."/>
            <person name="Berlin A."/>
            <person name="Chapman S.B."/>
            <person name="Chen Z."/>
            <person name="Freedman E."/>
            <person name="Gellesch M."/>
            <person name="Goldberg J."/>
            <person name="Griggs A."/>
            <person name="Gujja S."/>
            <person name="Heilman E.R."/>
            <person name="Heiman D."/>
            <person name="Hepburn T."/>
            <person name="Howarth C."/>
            <person name="Jen D."/>
            <person name="Larson L."/>
            <person name="Mehta T."/>
            <person name="Neiman D."/>
            <person name="Pearson M."/>
            <person name="Roberts A."/>
            <person name="Saif S."/>
            <person name="Shea T."/>
            <person name="Shenoy N."/>
            <person name="Sisk P."/>
            <person name="Stolte C."/>
            <person name="Sykes S."/>
            <person name="Walk T."/>
            <person name="White J."/>
            <person name="Yandava C."/>
            <person name="Haas B."/>
            <person name="Nusbaum C."/>
            <person name="Birren B."/>
        </authorList>
    </citation>
    <scope>NUCLEOTIDE SEQUENCE [LARGE SCALE GENOMIC DNA]</scope>
    <source>
        <strain evidence="3">R3-111a-1</strain>
    </source>
</reference>
<gene>
    <name evidence="2" type="primary">20348362</name>
    <name evidence="1" type="ORF">GGTG_07904</name>
</gene>
<dbReference type="EMBL" id="GL385398">
    <property type="protein sequence ID" value="EJT74055.1"/>
    <property type="molecule type" value="Genomic_DNA"/>
</dbReference>
<dbReference type="GeneID" id="20348362"/>
<organism evidence="1">
    <name type="scientific">Gaeumannomyces tritici (strain R3-111a-1)</name>
    <name type="common">Wheat and barley take-all root rot fungus</name>
    <name type="synonym">Gaeumannomyces graminis var. tritici</name>
    <dbReference type="NCBI Taxonomy" id="644352"/>
    <lineage>
        <taxon>Eukaryota</taxon>
        <taxon>Fungi</taxon>
        <taxon>Dikarya</taxon>
        <taxon>Ascomycota</taxon>
        <taxon>Pezizomycotina</taxon>
        <taxon>Sordariomycetes</taxon>
        <taxon>Sordariomycetidae</taxon>
        <taxon>Magnaporthales</taxon>
        <taxon>Magnaporthaceae</taxon>
        <taxon>Gaeumannomyces</taxon>
    </lineage>
</organism>
<protein>
    <submittedName>
        <fullName evidence="1 2">Uncharacterized protein</fullName>
    </submittedName>
</protein>
<name>J3P313_GAET3</name>
<dbReference type="Proteomes" id="UP000006039">
    <property type="component" value="Unassembled WGS sequence"/>
</dbReference>
<dbReference type="RefSeq" id="XP_009223999.1">
    <property type="nucleotide sequence ID" value="XM_009225735.1"/>
</dbReference>
<keyword evidence="3" id="KW-1185">Reference proteome</keyword>
<dbReference type="VEuPathDB" id="FungiDB:GGTG_07904"/>
<evidence type="ECO:0000313" key="3">
    <source>
        <dbReference type="Proteomes" id="UP000006039"/>
    </source>
</evidence>
<dbReference type="AlphaFoldDB" id="J3P313"/>
<dbReference type="HOGENOM" id="CLU_2831349_0_0_1"/>
<reference evidence="1" key="3">
    <citation type="submission" date="2010-09" db="EMBL/GenBank/DDBJ databases">
        <title>Annotation of Gaeumannomyces graminis var. tritici R3-111a-1.</title>
        <authorList>
            <consortium name="The Broad Institute Genome Sequencing Platform"/>
            <person name="Ma L.-J."/>
            <person name="Dead R."/>
            <person name="Young S.K."/>
            <person name="Zeng Q."/>
            <person name="Gargeya S."/>
            <person name="Fitzgerald M."/>
            <person name="Haas B."/>
            <person name="Abouelleil A."/>
            <person name="Alvarado L."/>
            <person name="Arachchi H.M."/>
            <person name="Berlin A."/>
            <person name="Brown A."/>
            <person name="Chapman S.B."/>
            <person name="Chen Z."/>
            <person name="Dunbar C."/>
            <person name="Freedman E."/>
            <person name="Gearin G."/>
            <person name="Gellesch M."/>
            <person name="Goldberg J."/>
            <person name="Griggs A."/>
            <person name="Gujja S."/>
            <person name="Heiman D."/>
            <person name="Howarth C."/>
            <person name="Larson L."/>
            <person name="Lui A."/>
            <person name="MacDonald P.J.P."/>
            <person name="Mehta T."/>
            <person name="Montmayeur A."/>
            <person name="Murphy C."/>
            <person name="Neiman D."/>
            <person name="Pearson M."/>
            <person name="Priest M."/>
            <person name="Roberts A."/>
            <person name="Saif S."/>
            <person name="Shea T."/>
            <person name="Shenoy N."/>
            <person name="Sisk P."/>
            <person name="Stolte C."/>
            <person name="Sykes S."/>
            <person name="Yandava C."/>
            <person name="Wortman J."/>
            <person name="Nusbaum C."/>
            <person name="Birren B."/>
        </authorList>
    </citation>
    <scope>NUCLEOTIDE SEQUENCE</scope>
    <source>
        <strain evidence="1">R3-111a-1</strain>
    </source>
</reference>
<reference evidence="1" key="2">
    <citation type="submission" date="2010-07" db="EMBL/GenBank/DDBJ databases">
        <authorList>
            <consortium name="The Broad Institute Genome Sequencing Platform"/>
            <consortium name="Broad Institute Genome Sequencing Center for Infectious Disease"/>
            <person name="Ma L.-J."/>
            <person name="Dead R."/>
            <person name="Young S."/>
            <person name="Zeng Q."/>
            <person name="Koehrsen M."/>
            <person name="Alvarado L."/>
            <person name="Berlin A."/>
            <person name="Chapman S.B."/>
            <person name="Chen Z."/>
            <person name="Freedman E."/>
            <person name="Gellesch M."/>
            <person name="Goldberg J."/>
            <person name="Griggs A."/>
            <person name="Gujja S."/>
            <person name="Heilman E.R."/>
            <person name="Heiman D."/>
            <person name="Hepburn T."/>
            <person name="Howarth C."/>
            <person name="Jen D."/>
            <person name="Larson L."/>
            <person name="Mehta T."/>
            <person name="Neiman D."/>
            <person name="Pearson M."/>
            <person name="Roberts A."/>
            <person name="Saif S."/>
            <person name="Shea T."/>
            <person name="Shenoy N."/>
            <person name="Sisk P."/>
            <person name="Stolte C."/>
            <person name="Sykes S."/>
            <person name="Walk T."/>
            <person name="White J."/>
            <person name="Yandava C."/>
            <person name="Haas B."/>
            <person name="Nusbaum C."/>
            <person name="Birren B."/>
        </authorList>
    </citation>
    <scope>NUCLEOTIDE SEQUENCE</scope>
    <source>
        <strain evidence="1">R3-111a-1</strain>
    </source>
</reference>
<sequence>MEQAIVAPVNTARHVCASATRRAQAEADYEGMGGAARAAEASRSVRSDNYYDRAAWIETLRPAGIR</sequence>
<proteinExistence type="predicted"/>
<evidence type="ECO:0000313" key="1">
    <source>
        <dbReference type="EMBL" id="EJT74055.1"/>
    </source>
</evidence>
<evidence type="ECO:0000313" key="2">
    <source>
        <dbReference type="EnsemblFungi" id="EJT74055"/>
    </source>
</evidence>
<accession>J3P313</accession>
<reference evidence="2" key="4">
    <citation type="journal article" date="2015" name="G3 (Bethesda)">
        <title>Genome sequences of three phytopathogenic species of the Magnaporthaceae family of fungi.</title>
        <authorList>
            <person name="Okagaki L.H."/>
            <person name="Nunes C.C."/>
            <person name="Sailsbery J."/>
            <person name="Clay B."/>
            <person name="Brown D."/>
            <person name="John T."/>
            <person name="Oh Y."/>
            <person name="Young N."/>
            <person name="Fitzgerald M."/>
            <person name="Haas B.J."/>
            <person name="Zeng Q."/>
            <person name="Young S."/>
            <person name="Adiconis X."/>
            <person name="Fan L."/>
            <person name="Levin J.Z."/>
            <person name="Mitchell T.K."/>
            <person name="Okubara P.A."/>
            <person name="Farman M.L."/>
            <person name="Kohn L.M."/>
            <person name="Birren B."/>
            <person name="Ma L.-J."/>
            <person name="Dean R.A."/>
        </authorList>
    </citation>
    <scope>NUCLEOTIDE SEQUENCE</scope>
    <source>
        <strain evidence="2">R3-111a-1</strain>
    </source>
</reference>
<reference evidence="2" key="5">
    <citation type="submission" date="2018-04" db="UniProtKB">
        <authorList>
            <consortium name="EnsemblFungi"/>
        </authorList>
    </citation>
    <scope>IDENTIFICATION</scope>
    <source>
        <strain evidence="2">R3-111a-1</strain>
    </source>
</reference>